<dbReference type="Proteomes" id="UP001461498">
    <property type="component" value="Unassembled WGS sequence"/>
</dbReference>
<name>A0AAW1DP29_9HEMI</name>
<organism evidence="2 3">
    <name type="scientific">Rhynocoris fuscipes</name>
    <dbReference type="NCBI Taxonomy" id="488301"/>
    <lineage>
        <taxon>Eukaryota</taxon>
        <taxon>Metazoa</taxon>
        <taxon>Ecdysozoa</taxon>
        <taxon>Arthropoda</taxon>
        <taxon>Hexapoda</taxon>
        <taxon>Insecta</taxon>
        <taxon>Pterygota</taxon>
        <taxon>Neoptera</taxon>
        <taxon>Paraneoptera</taxon>
        <taxon>Hemiptera</taxon>
        <taxon>Heteroptera</taxon>
        <taxon>Panheteroptera</taxon>
        <taxon>Cimicomorpha</taxon>
        <taxon>Reduviidae</taxon>
        <taxon>Harpactorinae</taxon>
        <taxon>Harpactorini</taxon>
        <taxon>Rhynocoris</taxon>
    </lineage>
</organism>
<dbReference type="InterPro" id="IPR011009">
    <property type="entry name" value="Kinase-like_dom_sf"/>
</dbReference>
<evidence type="ECO:0000313" key="3">
    <source>
        <dbReference type="Proteomes" id="UP001461498"/>
    </source>
</evidence>
<dbReference type="AlphaFoldDB" id="A0AAW1DP29"/>
<dbReference type="InterPro" id="IPR004119">
    <property type="entry name" value="EcKL"/>
</dbReference>
<comment type="caution">
    <text evidence="2">The sequence shown here is derived from an EMBL/GenBank/DDBJ whole genome shotgun (WGS) entry which is preliminary data.</text>
</comment>
<proteinExistence type="predicted"/>
<evidence type="ECO:0000259" key="1">
    <source>
        <dbReference type="SMART" id="SM00587"/>
    </source>
</evidence>
<dbReference type="Gene3D" id="3.90.1200.10">
    <property type="match status" value="1"/>
</dbReference>
<sequence length="427" mass="49032">MQVLSEELAVQGYTSLLFHSSEMNSSHSHNTQHESAWLETILRKAFHESSISRVVKVTKEEIGVKGDNYVSCITRVTLEIIQNSGRKSKKTLILKCPLDLFMPMPVFKLEVKVYENILSEFNALMNEFQDPNEAVWCEMIGHQPYDIIALEDLKAANFKVADRKNLLDMNHTLLVLNGLGRLHGISHVLIQRGVISPNDLGVDLVSPDCPFASRIVEGGFDQLACVMEEFWPPEWKEVAKKFAKLSKVAMEKIKNIMDYTKDTFLVMNHGDCWTCNMMFKYSPYEESRPIAVKFIDWPFANVNSYILDITRLLGECMHPEIRRQNIDILYRAYQKSLASTLEFYGMPGIAPTLEQIYAEAKRAECLEILYSTVFLAVVIEDFPGFYIDKTFTPCEAKECFNADIFKTETFRKLIEAEIKRWVEEGII</sequence>
<dbReference type="PANTHER" id="PTHR11012">
    <property type="entry name" value="PROTEIN KINASE-LIKE DOMAIN-CONTAINING"/>
    <property type="match status" value="1"/>
</dbReference>
<feature type="domain" description="CHK kinase-like" evidence="1">
    <location>
        <begin position="148"/>
        <end position="343"/>
    </location>
</feature>
<dbReference type="PANTHER" id="PTHR11012:SF30">
    <property type="entry name" value="PROTEIN KINASE-LIKE DOMAIN-CONTAINING"/>
    <property type="match status" value="1"/>
</dbReference>
<evidence type="ECO:0000313" key="2">
    <source>
        <dbReference type="EMBL" id="KAK9512719.1"/>
    </source>
</evidence>
<dbReference type="Pfam" id="PF02958">
    <property type="entry name" value="EcKL"/>
    <property type="match status" value="1"/>
</dbReference>
<dbReference type="SUPFAM" id="SSF56112">
    <property type="entry name" value="Protein kinase-like (PK-like)"/>
    <property type="match status" value="1"/>
</dbReference>
<keyword evidence="3" id="KW-1185">Reference proteome</keyword>
<dbReference type="EMBL" id="JAPXFL010000001">
    <property type="protein sequence ID" value="KAK9512719.1"/>
    <property type="molecule type" value="Genomic_DNA"/>
</dbReference>
<dbReference type="InterPro" id="IPR015897">
    <property type="entry name" value="CHK_kinase-like"/>
</dbReference>
<accession>A0AAW1DP29</accession>
<reference evidence="2 3" key="1">
    <citation type="submission" date="2022-12" db="EMBL/GenBank/DDBJ databases">
        <title>Chromosome-level genome assembly of true bugs.</title>
        <authorList>
            <person name="Ma L."/>
            <person name="Li H."/>
        </authorList>
    </citation>
    <scope>NUCLEOTIDE SEQUENCE [LARGE SCALE GENOMIC DNA]</scope>
    <source>
        <strain evidence="2">Lab_2022b</strain>
    </source>
</reference>
<protein>
    <recommendedName>
        <fullName evidence="1">CHK kinase-like domain-containing protein</fullName>
    </recommendedName>
</protein>
<dbReference type="SMART" id="SM00587">
    <property type="entry name" value="CHK"/>
    <property type="match status" value="1"/>
</dbReference>
<gene>
    <name evidence="2" type="ORF">O3M35_001084</name>
</gene>